<evidence type="ECO:0000313" key="1">
    <source>
        <dbReference type="EMBL" id="CDF06248.1"/>
    </source>
</evidence>
<accession>R7N2E8</accession>
<organism evidence="1">
    <name type="scientific">Megasphaera elsdenii CAG:570</name>
    <dbReference type="NCBI Taxonomy" id="1263087"/>
    <lineage>
        <taxon>Bacteria</taxon>
        <taxon>Bacillati</taxon>
        <taxon>Bacillota</taxon>
        <taxon>Negativicutes</taxon>
        <taxon>Veillonellales</taxon>
        <taxon>Veillonellaceae</taxon>
        <taxon>Megasphaera</taxon>
    </lineage>
</organism>
<gene>
    <name evidence="1" type="ORF">BN715_00377</name>
</gene>
<sequence>MFYRRSRPKRRPACFLYHGESPLGRPLQKKGLSHMRQAFFYCIFRQTRYNKTIAIEMKQVRGKLVGTVHHAARDEFSCRQEHHYDGVVPYFLTRREESRAFQGSEYGPKFVCHCRWPGNGPGPGRPGRGCGIAAHGGHESRSLEAHRKCLLAGHHRRPPRRQYVGPGLPQRLFAQGLRCRQARPG</sequence>
<name>R7N2E8_MEGEL</name>
<comment type="caution">
    <text evidence="1">The sequence shown here is derived from an EMBL/GenBank/DDBJ whole genome shotgun (WGS) entry which is preliminary data.</text>
</comment>
<protein>
    <submittedName>
        <fullName evidence="1">Uncharacterized protein</fullName>
    </submittedName>
</protein>
<reference evidence="1" key="1">
    <citation type="submission" date="2012-11" db="EMBL/GenBank/DDBJ databases">
        <title>Dependencies among metagenomic species, viruses, plasmids and units of genetic variation.</title>
        <authorList>
            <person name="Nielsen H.B."/>
            <person name="Almeida M."/>
            <person name="Juncker A.S."/>
            <person name="Rasmussen S."/>
            <person name="Li J."/>
            <person name="Sunagawa S."/>
            <person name="Plichta D."/>
            <person name="Gautier L."/>
            <person name="Le Chatelier E."/>
            <person name="Peletier E."/>
            <person name="Bonde I."/>
            <person name="Nielsen T."/>
            <person name="Manichanh C."/>
            <person name="Arumugam M."/>
            <person name="Batto J."/>
            <person name="Santos M.B.Q.D."/>
            <person name="Blom N."/>
            <person name="Borruel N."/>
            <person name="Burgdorf K.S."/>
            <person name="Boumezbeur F."/>
            <person name="Casellas F."/>
            <person name="Dore J."/>
            <person name="Guarner F."/>
            <person name="Hansen T."/>
            <person name="Hildebrand F."/>
            <person name="Kaas R.S."/>
            <person name="Kennedy S."/>
            <person name="Kristiansen K."/>
            <person name="Kultima J.R."/>
            <person name="Leonard P."/>
            <person name="Levenez F."/>
            <person name="Lund O."/>
            <person name="Moumen B."/>
            <person name="Le Paslier D."/>
            <person name="Pons N."/>
            <person name="Pedersen O."/>
            <person name="Prifti E."/>
            <person name="Qin J."/>
            <person name="Raes J."/>
            <person name="Tap J."/>
            <person name="Tims S."/>
            <person name="Ussery D.W."/>
            <person name="Yamada T."/>
            <person name="MetaHit consortium"/>
            <person name="Renault P."/>
            <person name="Sicheritz-Ponten T."/>
            <person name="Bork P."/>
            <person name="Wang J."/>
            <person name="Brunak S."/>
            <person name="Ehrlich S.D."/>
        </authorList>
    </citation>
    <scope>NUCLEOTIDE SEQUENCE [LARGE SCALE GENOMIC DNA]</scope>
</reference>
<dbReference type="AlphaFoldDB" id="R7N2E8"/>
<proteinExistence type="predicted"/>
<dbReference type="EMBL" id="CBKE010000416">
    <property type="protein sequence ID" value="CDF06248.1"/>
    <property type="molecule type" value="Genomic_DNA"/>
</dbReference>
<dbReference type="Proteomes" id="UP000017908">
    <property type="component" value="Unassembled WGS sequence"/>
</dbReference>